<sequence length="798" mass="88612">MASGFGVRAVRSLGQAARISSGRKLCPACLVFRDIQARPYNHGPYSRQARSSEFAPAPLKPAKAAPNAKVADSLLRAQFQTIFHNPTTSIDPRQALHAAYPLVFRRNIRALLDPHTKTIPLLVAPILQQADATDEERRQALVLLGHCYGKVAVDLLFVGPEVQHVAEVFAWGLMLEASRHHRHLNEDEREKWRMLQDMLESVLKRLANNGATPVLQAPIVAAWVVLRSKTGGPSTGPVGPSPGPVPVPENCVYVWPPQASIEAYLSKVIPAGETVDSYKKEIETLLGKSEAVADRIPRSKDALDTELMSMRNRGDWSGIINLWGRVQAGMMRDDGAAQQHGDGSGQVGILDPSPEVRFPVLASFLLAFKRPFARSTSSSSSSSPVASATIVHPPPKSFNTHAAQVLSKCPRPLPRTIAYTLIFLRVRPDDNAGLRAGHDVMSLDMDERRDAGENALENLKATWKETGERDLKMYLMYIEGLGRLGDLHGLQQAWNELVRDEECRSMYLQEERLSSKAPFPPIHALNQMISACLLIPTEGPPLALDLFSQASRPNSAIPCNLITINTVLRHYAREANIEAMSALFSKAGELGLEPDVVTYTTLVQGLLRARRLDLAKGAMDAMQKQGIVPNERMCSMLIADLAKPGTRVGLEHAEEMLKLMHQKNMRTNEVTWTALASGYFRGGWEADGWEALARMNRLGIKMHRVGYNMLLKQAAGSIDSHGGDADVETVMKLWRRMLHDGVIPNSDSYLIVLTKLVQMDRRKEIEEIMREMRQRGFRPEKGALVRIVESINRRRWCM</sequence>
<dbReference type="Pfam" id="PF13812">
    <property type="entry name" value="PPR_3"/>
    <property type="match status" value="1"/>
</dbReference>
<gene>
    <name evidence="3" type="ORF">IAS62_000137</name>
</gene>
<feature type="repeat" description="PPR" evidence="2">
    <location>
        <begin position="560"/>
        <end position="594"/>
    </location>
</feature>
<dbReference type="Gene3D" id="1.25.40.10">
    <property type="entry name" value="Tetratricopeptide repeat domain"/>
    <property type="match status" value="2"/>
</dbReference>
<dbReference type="NCBIfam" id="TIGR00756">
    <property type="entry name" value="PPR"/>
    <property type="match status" value="1"/>
</dbReference>
<evidence type="ECO:0008006" key="5">
    <source>
        <dbReference type="Google" id="ProtNLM"/>
    </source>
</evidence>
<accession>A0ABZ2AK02</accession>
<feature type="repeat" description="PPR" evidence="2">
    <location>
        <begin position="745"/>
        <end position="779"/>
    </location>
</feature>
<dbReference type="PANTHER" id="PTHR47939">
    <property type="entry name" value="MEMBRANE-ASSOCIATED SALT-INDUCIBLE PROTEIN-LIKE"/>
    <property type="match status" value="1"/>
</dbReference>
<dbReference type="PROSITE" id="PS51375">
    <property type="entry name" value="PPR"/>
    <property type="match status" value="4"/>
</dbReference>
<protein>
    <recommendedName>
        <fullName evidence="5">Pentatricopeptide repeat protein</fullName>
    </recommendedName>
</protein>
<dbReference type="Proteomes" id="UP001432216">
    <property type="component" value="Chromosome 1"/>
</dbReference>
<dbReference type="GeneID" id="89986913"/>
<name>A0ABZ2AK02_9TREE</name>
<feature type="repeat" description="PPR" evidence="2">
    <location>
        <begin position="595"/>
        <end position="629"/>
    </location>
</feature>
<reference evidence="3 4" key="1">
    <citation type="submission" date="2024-01" db="EMBL/GenBank/DDBJ databases">
        <title>Comparative genomics of Cryptococcus and Kwoniella reveals pathogenesis evolution and contrasting modes of karyotype evolution via chromosome fusion or intercentromeric recombination.</title>
        <authorList>
            <person name="Coelho M.A."/>
            <person name="David-Palma M."/>
            <person name="Shea T."/>
            <person name="Bowers K."/>
            <person name="McGinley-Smith S."/>
            <person name="Mohammad A.W."/>
            <person name="Gnirke A."/>
            <person name="Yurkov A.M."/>
            <person name="Nowrousian M."/>
            <person name="Sun S."/>
            <person name="Cuomo C.A."/>
            <person name="Heitman J."/>
        </authorList>
    </citation>
    <scope>NUCLEOTIDE SEQUENCE [LARGE SCALE GENOMIC DNA]</scope>
    <source>
        <strain evidence="3 4">7685027</strain>
    </source>
</reference>
<evidence type="ECO:0000256" key="1">
    <source>
        <dbReference type="ARBA" id="ARBA00022737"/>
    </source>
</evidence>
<keyword evidence="4" id="KW-1185">Reference proteome</keyword>
<evidence type="ECO:0000313" key="4">
    <source>
        <dbReference type="Proteomes" id="UP001432216"/>
    </source>
</evidence>
<keyword evidence="1" id="KW-0677">Repeat</keyword>
<proteinExistence type="predicted"/>
<dbReference type="Pfam" id="PF13041">
    <property type="entry name" value="PPR_2"/>
    <property type="match status" value="1"/>
</dbReference>
<dbReference type="InterPro" id="IPR011990">
    <property type="entry name" value="TPR-like_helical_dom_sf"/>
</dbReference>
<evidence type="ECO:0000313" key="3">
    <source>
        <dbReference type="EMBL" id="WVO18865.1"/>
    </source>
</evidence>
<dbReference type="PANTHER" id="PTHR47939:SF13">
    <property type="entry name" value="OS03G0201400 PROTEIN"/>
    <property type="match status" value="1"/>
</dbReference>
<evidence type="ECO:0000256" key="2">
    <source>
        <dbReference type="PROSITE-ProRule" id="PRU00708"/>
    </source>
</evidence>
<feature type="repeat" description="PPR" evidence="2">
    <location>
        <begin position="668"/>
        <end position="702"/>
    </location>
</feature>
<dbReference type="RefSeq" id="XP_064718105.1">
    <property type="nucleotide sequence ID" value="XM_064862033.1"/>
</dbReference>
<organism evidence="3 4">
    <name type="scientific">Cryptococcus decagattii</name>
    <dbReference type="NCBI Taxonomy" id="1859122"/>
    <lineage>
        <taxon>Eukaryota</taxon>
        <taxon>Fungi</taxon>
        <taxon>Dikarya</taxon>
        <taxon>Basidiomycota</taxon>
        <taxon>Agaricomycotina</taxon>
        <taxon>Tremellomycetes</taxon>
        <taxon>Tremellales</taxon>
        <taxon>Cryptococcaceae</taxon>
        <taxon>Cryptococcus</taxon>
        <taxon>Cryptococcus gattii species complex</taxon>
    </lineage>
</organism>
<dbReference type="InterPro" id="IPR050667">
    <property type="entry name" value="PPR-containing_protein"/>
</dbReference>
<dbReference type="EMBL" id="CP143806">
    <property type="protein sequence ID" value="WVO18865.1"/>
    <property type="molecule type" value="Genomic_DNA"/>
</dbReference>
<dbReference type="InterPro" id="IPR002885">
    <property type="entry name" value="PPR_rpt"/>
</dbReference>